<feature type="chain" id="PRO_5046812391" description="Secreted protein" evidence="1">
    <location>
        <begin position="24"/>
        <end position="77"/>
    </location>
</feature>
<evidence type="ECO:0008006" key="4">
    <source>
        <dbReference type="Google" id="ProtNLM"/>
    </source>
</evidence>
<gene>
    <name evidence="2" type="ORF">PAPYR_2531</name>
</gene>
<evidence type="ECO:0000256" key="1">
    <source>
        <dbReference type="SAM" id="SignalP"/>
    </source>
</evidence>
<keyword evidence="3" id="KW-1185">Reference proteome</keyword>
<name>A0ABQ8USM7_9EUKA</name>
<reference evidence="2" key="1">
    <citation type="journal article" date="2022" name="bioRxiv">
        <title>Genomics of Preaxostyla Flagellates Illuminates Evolutionary Transitions and the Path Towards Mitochondrial Loss.</title>
        <authorList>
            <person name="Novak L.V.F."/>
            <person name="Treitli S.C."/>
            <person name="Pyrih J."/>
            <person name="Halakuc P."/>
            <person name="Pipaliya S.V."/>
            <person name="Vacek V."/>
            <person name="Brzon O."/>
            <person name="Soukal P."/>
            <person name="Eme L."/>
            <person name="Dacks J.B."/>
            <person name="Karnkowska A."/>
            <person name="Elias M."/>
            <person name="Hampl V."/>
        </authorList>
    </citation>
    <scope>NUCLEOTIDE SEQUENCE</scope>
    <source>
        <strain evidence="2">RCP-MX</strain>
    </source>
</reference>
<organism evidence="2 3">
    <name type="scientific">Paratrimastix pyriformis</name>
    <dbReference type="NCBI Taxonomy" id="342808"/>
    <lineage>
        <taxon>Eukaryota</taxon>
        <taxon>Metamonada</taxon>
        <taxon>Preaxostyla</taxon>
        <taxon>Paratrimastigidae</taxon>
        <taxon>Paratrimastix</taxon>
    </lineage>
</organism>
<proteinExistence type="predicted"/>
<evidence type="ECO:0000313" key="2">
    <source>
        <dbReference type="EMBL" id="KAJ4461086.1"/>
    </source>
</evidence>
<comment type="caution">
    <text evidence="2">The sequence shown here is derived from an EMBL/GenBank/DDBJ whole genome shotgun (WGS) entry which is preliminary data.</text>
</comment>
<dbReference type="Proteomes" id="UP001141327">
    <property type="component" value="Unassembled WGS sequence"/>
</dbReference>
<accession>A0ABQ8USM7</accession>
<evidence type="ECO:0000313" key="3">
    <source>
        <dbReference type="Proteomes" id="UP001141327"/>
    </source>
</evidence>
<dbReference type="EMBL" id="JAPMOS010000009">
    <property type="protein sequence ID" value="KAJ4461086.1"/>
    <property type="molecule type" value="Genomic_DNA"/>
</dbReference>
<sequence length="77" mass="8749">MLKYSLSHLFVPLFSVLPRLWLTIISLSTTDRTAPRYCWCSCSGRLSMVCDLPNSRVLAPPGEKNVLRPISLTKQRN</sequence>
<feature type="signal peptide" evidence="1">
    <location>
        <begin position="1"/>
        <end position="23"/>
    </location>
</feature>
<keyword evidence="1" id="KW-0732">Signal</keyword>
<protein>
    <recommendedName>
        <fullName evidence="4">Secreted protein</fullName>
    </recommendedName>
</protein>